<evidence type="ECO:0000256" key="1">
    <source>
        <dbReference type="ARBA" id="ARBA00037217"/>
    </source>
</evidence>
<accession>A0A2G4YVH3</accession>
<gene>
    <name evidence="5" type="ORF">CRD36_03275</name>
</gene>
<dbReference type="InterPro" id="IPR002937">
    <property type="entry name" value="Amino_oxidase"/>
</dbReference>
<comment type="caution">
    <text evidence="5">The sequence shown here is derived from an EMBL/GenBank/DDBJ whole genome shotgun (WGS) entry which is preliminary data.</text>
</comment>
<comment type="function">
    <text evidence="1">Probable oxidoreductase that may play a role as regulator of mitochondrial function.</text>
</comment>
<dbReference type="GO" id="GO:0016491">
    <property type="term" value="F:oxidoreductase activity"/>
    <property type="evidence" value="ECO:0007669"/>
    <property type="project" value="InterPro"/>
</dbReference>
<evidence type="ECO:0000313" key="6">
    <source>
        <dbReference type="Proteomes" id="UP000229730"/>
    </source>
</evidence>
<feature type="domain" description="Amine oxidase" evidence="4">
    <location>
        <begin position="21"/>
        <end position="514"/>
    </location>
</feature>
<dbReference type="Proteomes" id="UP000229730">
    <property type="component" value="Unassembled WGS sequence"/>
</dbReference>
<dbReference type="InterPro" id="IPR018203">
    <property type="entry name" value="GDP_dissociation_inhibitor"/>
</dbReference>
<reference evidence="5 6" key="1">
    <citation type="submission" date="2017-10" db="EMBL/GenBank/DDBJ databases">
        <title>Frigbacter circumglobatus gen. nov. sp. nov., isolated from sediment cultured in situ.</title>
        <authorList>
            <person name="Zhao Z."/>
        </authorList>
    </citation>
    <scope>NUCLEOTIDE SEQUENCE [LARGE SCALE GENOMIC DNA]</scope>
    <source>
        <strain evidence="5 6">ZYL</strain>
    </source>
</reference>
<dbReference type="PANTHER" id="PTHR10668:SF105">
    <property type="entry name" value="DEHYDROGENASE-RELATED"/>
    <property type="match status" value="1"/>
</dbReference>
<dbReference type="GO" id="GO:0007264">
    <property type="term" value="P:small GTPase-mediated signal transduction"/>
    <property type="evidence" value="ECO:0007669"/>
    <property type="project" value="InterPro"/>
</dbReference>
<dbReference type="PRINTS" id="PR00891">
    <property type="entry name" value="RABGDIREP"/>
</dbReference>
<name>A0A2G4YVH3_9PROT</name>
<dbReference type="InParanoid" id="A0A2G4YVH3"/>
<dbReference type="OrthoDB" id="9774675at2"/>
<dbReference type="PANTHER" id="PTHR10668">
    <property type="entry name" value="PHYTOENE DEHYDROGENASE"/>
    <property type="match status" value="1"/>
</dbReference>
<dbReference type="SUPFAM" id="SSF51905">
    <property type="entry name" value="FAD/NAD(P)-binding domain"/>
    <property type="match status" value="1"/>
</dbReference>
<dbReference type="AlphaFoldDB" id="A0A2G4YVH3"/>
<dbReference type="EMBL" id="PDEM01000009">
    <property type="protein sequence ID" value="PHZ86317.1"/>
    <property type="molecule type" value="Genomic_DNA"/>
</dbReference>
<dbReference type="Gene3D" id="3.50.50.60">
    <property type="entry name" value="FAD/NAD(P)-binding domain"/>
    <property type="match status" value="2"/>
</dbReference>
<protein>
    <recommendedName>
        <fullName evidence="3">Pyridine nucleotide-disulfide oxidoreductase domain-containing protein 2</fullName>
    </recommendedName>
</protein>
<comment type="subunit">
    <text evidence="2">Interacts with COX5B; this interaction may contribute to localize PYROXD2 to the inner face of the inner mitochondrial membrane.</text>
</comment>
<evidence type="ECO:0000259" key="4">
    <source>
        <dbReference type="Pfam" id="PF01593"/>
    </source>
</evidence>
<dbReference type="GO" id="GO:0005092">
    <property type="term" value="F:GDP-dissociation inhibitor activity"/>
    <property type="evidence" value="ECO:0007669"/>
    <property type="project" value="InterPro"/>
</dbReference>
<evidence type="ECO:0000256" key="3">
    <source>
        <dbReference type="ARBA" id="ARBA00040298"/>
    </source>
</evidence>
<evidence type="ECO:0000313" key="5">
    <source>
        <dbReference type="EMBL" id="PHZ86317.1"/>
    </source>
</evidence>
<keyword evidence="6" id="KW-1185">Reference proteome</keyword>
<organism evidence="5 6">
    <name type="scientific">Paremcibacter congregatus</name>
    <dbReference type="NCBI Taxonomy" id="2043170"/>
    <lineage>
        <taxon>Bacteria</taxon>
        <taxon>Pseudomonadati</taxon>
        <taxon>Pseudomonadota</taxon>
        <taxon>Alphaproteobacteria</taxon>
        <taxon>Emcibacterales</taxon>
        <taxon>Emcibacteraceae</taxon>
        <taxon>Paremcibacter</taxon>
    </lineage>
</organism>
<dbReference type="Pfam" id="PF01593">
    <property type="entry name" value="Amino_oxidase"/>
    <property type="match status" value="1"/>
</dbReference>
<proteinExistence type="predicted"/>
<sequence length="532" mass="56864">MAQAEPHTSDFIIVGSGINSLVAAALLTGQGHSVCVLERNDWIGGCIKTEELTLPGFRHDVFSGFHPLFVTSPAYAELGESLHAHGLEYVNTTRPTAAVLPDGRQFTLTTSRAENLAALSEKDASAYACAMADIEQNTDIIFGLLGADLWKFSTLKLMVKAAWVRGVRGLSDFFGMSMDNCAHWLRSSFDADDVQACIAPWILHTGLAPNSPLSGLMGKLICFTLEVAGMPIVKGGSGNFVAAFRSLIESRGGTFHTGRDVTEIIVKDNQAQAVKCGSGEIFTAKKAIICKAIICNVTPTQLYGDLLAKVPLPAEVKSQAEAYHYGNGDMQIHLALDGDVAWQDPALNKVAMVHLTSGIDSVSRAINEAERGLLPAEATIVVAQPTALDASRAPAGKSILWLQLQELPYHIKGDAAGEIDIPAGGMWDEVTKEAYADRIIERLARHIPGLKQQILARAILSPRDLARANINLVKGDPYSGACGIEQFMLWRPLKATKNHATPVKGLYHIGASTHPGPGLGGTSGYLVAKELG</sequence>
<evidence type="ECO:0000256" key="2">
    <source>
        <dbReference type="ARBA" id="ARBA00038825"/>
    </source>
</evidence>
<dbReference type="InterPro" id="IPR036188">
    <property type="entry name" value="FAD/NAD-bd_sf"/>
</dbReference>